<comment type="similarity">
    <text evidence="2 10">Belongs to the gluconokinase GntK/GntV family.</text>
</comment>
<dbReference type="CDD" id="cd02021">
    <property type="entry name" value="GntK"/>
    <property type="match status" value="1"/>
</dbReference>
<dbReference type="InterPro" id="IPR027417">
    <property type="entry name" value="P-loop_NTPase"/>
</dbReference>
<dbReference type="SUPFAM" id="SSF52540">
    <property type="entry name" value="P-loop containing nucleoside triphosphate hydrolases"/>
    <property type="match status" value="1"/>
</dbReference>
<dbReference type="AlphaFoldDB" id="A0A8J3VPB5"/>
<comment type="pathway">
    <text evidence="1">Carbohydrate acid metabolism.</text>
</comment>
<organism evidence="11 12">
    <name type="scientific">Rugosimonospora africana</name>
    <dbReference type="NCBI Taxonomy" id="556532"/>
    <lineage>
        <taxon>Bacteria</taxon>
        <taxon>Bacillati</taxon>
        <taxon>Actinomycetota</taxon>
        <taxon>Actinomycetes</taxon>
        <taxon>Micromonosporales</taxon>
        <taxon>Micromonosporaceae</taxon>
        <taxon>Rugosimonospora</taxon>
    </lineage>
</organism>
<dbReference type="Proteomes" id="UP000642748">
    <property type="component" value="Unassembled WGS sequence"/>
</dbReference>
<evidence type="ECO:0000256" key="7">
    <source>
        <dbReference type="ARBA" id="ARBA00022840"/>
    </source>
</evidence>
<evidence type="ECO:0000313" key="12">
    <source>
        <dbReference type="Proteomes" id="UP000642748"/>
    </source>
</evidence>
<dbReference type="EMBL" id="BONZ01000017">
    <property type="protein sequence ID" value="GIH13797.1"/>
    <property type="molecule type" value="Genomic_DNA"/>
</dbReference>
<dbReference type="PANTHER" id="PTHR43442">
    <property type="entry name" value="GLUCONOKINASE-RELATED"/>
    <property type="match status" value="1"/>
</dbReference>
<evidence type="ECO:0000256" key="3">
    <source>
        <dbReference type="ARBA" id="ARBA00012054"/>
    </source>
</evidence>
<gene>
    <name evidence="11" type="ORF">Raf01_19690</name>
</gene>
<dbReference type="Pfam" id="PF01202">
    <property type="entry name" value="SKI"/>
    <property type="match status" value="1"/>
</dbReference>
<proteinExistence type="inferred from homology"/>
<dbReference type="RefSeq" id="WP_239133497.1">
    <property type="nucleotide sequence ID" value="NZ_BONZ01000017.1"/>
</dbReference>
<keyword evidence="4 10" id="KW-0808">Transferase</keyword>
<reference evidence="11" key="1">
    <citation type="submission" date="2021-01" db="EMBL/GenBank/DDBJ databases">
        <title>Whole genome shotgun sequence of Rugosimonospora africana NBRC 104875.</title>
        <authorList>
            <person name="Komaki H."/>
            <person name="Tamura T."/>
        </authorList>
    </citation>
    <scope>NUCLEOTIDE SEQUENCE</scope>
    <source>
        <strain evidence="11">NBRC 104875</strain>
    </source>
</reference>
<keyword evidence="7 10" id="KW-0067">ATP-binding</keyword>
<sequence>MAKHSIIVVMGVSGSGKSTIGAMLAGELGWQYAEADDFHPVANVEKMAAGHPLTDEDRWPWLHAIAGWIDIQITAADPAVVSCSALKRSYRDLLRRPQVKFVYLQGTRDLIKGRLTARHGHFFRAELLDSQFADLEEPAPDENVLTVTIGGTPRQVVDEITAGLNDDITGD</sequence>
<dbReference type="FunFam" id="3.40.50.300:FF:000522">
    <property type="entry name" value="Gluconokinase"/>
    <property type="match status" value="1"/>
</dbReference>
<dbReference type="PANTHER" id="PTHR43442:SF3">
    <property type="entry name" value="GLUCONOKINASE-RELATED"/>
    <property type="match status" value="1"/>
</dbReference>
<evidence type="ECO:0000313" key="11">
    <source>
        <dbReference type="EMBL" id="GIH13797.1"/>
    </source>
</evidence>
<comment type="catalytic activity">
    <reaction evidence="9 10">
        <text>D-gluconate + ATP = 6-phospho-D-gluconate + ADP + H(+)</text>
        <dbReference type="Rhea" id="RHEA:19433"/>
        <dbReference type="ChEBI" id="CHEBI:15378"/>
        <dbReference type="ChEBI" id="CHEBI:18391"/>
        <dbReference type="ChEBI" id="CHEBI:30616"/>
        <dbReference type="ChEBI" id="CHEBI:58759"/>
        <dbReference type="ChEBI" id="CHEBI:456216"/>
        <dbReference type="EC" id="2.7.1.12"/>
    </reaction>
</comment>
<keyword evidence="5 10" id="KW-0547">Nucleotide-binding</keyword>
<dbReference type="GO" id="GO:0046316">
    <property type="term" value="F:gluconokinase activity"/>
    <property type="evidence" value="ECO:0007669"/>
    <property type="project" value="UniProtKB-EC"/>
</dbReference>
<evidence type="ECO:0000256" key="10">
    <source>
        <dbReference type="RuleBase" id="RU363066"/>
    </source>
</evidence>
<evidence type="ECO:0000256" key="4">
    <source>
        <dbReference type="ARBA" id="ARBA00022679"/>
    </source>
</evidence>
<keyword evidence="12" id="KW-1185">Reference proteome</keyword>
<keyword evidence="8" id="KW-0311">Gluconate utilization</keyword>
<dbReference type="EC" id="2.7.1.12" evidence="3 10"/>
<evidence type="ECO:0000256" key="6">
    <source>
        <dbReference type="ARBA" id="ARBA00022777"/>
    </source>
</evidence>
<dbReference type="GO" id="GO:0005737">
    <property type="term" value="C:cytoplasm"/>
    <property type="evidence" value="ECO:0007669"/>
    <property type="project" value="TreeGrafter"/>
</dbReference>
<comment type="caution">
    <text evidence="11">The sequence shown here is derived from an EMBL/GenBank/DDBJ whole genome shotgun (WGS) entry which is preliminary data.</text>
</comment>
<dbReference type="GO" id="GO:0005524">
    <property type="term" value="F:ATP binding"/>
    <property type="evidence" value="ECO:0007669"/>
    <property type="project" value="UniProtKB-KW"/>
</dbReference>
<evidence type="ECO:0000256" key="8">
    <source>
        <dbReference type="ARBA" id="ARBA00023064"/>
    </source>
</evidence>
<evidence type="ECO:0000256" key="9">
    <source>
        <dbReference type="ARBA" id="ARBA00048090"/>
    </source>
</evidence>
<accession>A0A8J3VPB5</accession>
<protein>
    <recommendedName>
        <fullName evidence="3 10">Gluconokinase</fullName>
        <ecNumber evidence="3 10">2.7.1.12</ecNumber>
    </recommendedName>
</protein>
<dbReference type="Gene3D" id="3.40.50.300">
    <property type="entry name" value="P-loop containing nucleotide triphosphate hydrolases"/>
    <property type="match status" value="1"/>
</dbReference>
<name>A0A8J3VPB5_9ACTN</name>
<dbReference type="InterPro" id="IPR006001">
    <property type="entry name" value="Therm_gnt_kin"/>
</dbReference>
<evidence type="ECO:0000256" key="5">
    <source>
        <dbReference type="ARBA" id="ARBA00022741"/>
    </source>
</evidence>
<evidence type="ECO:0000256" key="2">
    <source>
        <dbReference type="ARBA" id="ARBA00008420"/>
    </source>
</evidence>
<keyword evidence="6 10" id="KW-0418">Kinase</keyword>
<dbReference type="InterPro" id="IPR031322">
    <property type="entry name" value="Shikimate/glucono_kinase"/>
</dbReference>
<dbReference type="NCBIfam" id="TIGR01313">
    <property type="entry name" value="therm_gnt_kin"/>
    <property type="match status" value="1"/>
</dbReference>
<dbReference type="GO" id="GO:0019521">
    <property type="term" value="P:D-gluconate metabolic process"/>
    <property type="evidence" value="ECO:0007669"/>
    <property type="project" value="UniProtKB-KW"/>
</dbReference>
<evidence type="ECO:0000256" key="1">
    <source>
        <dbReference type="ARBA" id="ARBA00004761"/>
    </source>
</evidence>